<accession>A0A7W8ZN52</accession>
<dbReference type="PANTHER" id="PTHR46865:SF2">
    <property type="entry name" value="MONOOXYGENASE"/>
    <property type="match status" value="1"/>
</dbReference>
<keyword evidence="1" id="KW-0472">Membrane</keyword>
<feature type="transmembrane region" description="Helical" evidence="1">
    <location>
        <begin position="7"/>
        <end position="25"/>
    </location>
</feature>
<evidence type="ECO:0000313" key="3">
    <source>
        <dbReference type="EMBL" id="MBB5636812.1"/>
    </source>
</evidence>
<dbReference type="PRINTS" id="PR00420">
    <property type="entry name" value="RNGMNOXGNASE"/>
</dbReference>
<dbReference type="EMBL" id="JACHCE010000004">
    <property type="protein sequence ID" value="MBB5636812.1"/>
    <property type="molecule type" value="Genomic_DNA"/>
</dbReference>
<dbReference type="Pfam" id="PF01494">
    <property type="entry name" value="FAD_binding_3"/>
    <property type="match status" value="1"/>
</dbReference>
<dbReference type="GO" id="GO:0071949">
    <property type="term" value="F:FAD binding"/>
    <property type="evidence" value="ECO:0007669"/>
    <property type="project" value="InterPro"/>
</dbReference>
<keyword evidence="1" id="KW-1133">Transmembrane helix</keyword>
<gene>
    <name evidence="3" type="ORF">HDE68_002725</name>
</gene>
<dbReference type="InterPro" id="IPR036188">
    <property type="entry name" value="FAD/NAD-bd_sf"/>
</dbReference>
<evidence type="ECO:0000259" key="2">
    <source>
        <dbReference type="Pfam" id="PF01494"/>
    </source>
</evidence>
<evidence type="ECO:0000256" key="1">
    <source>
        <dbReference type="SAM" id="Phobius"/>
    </source>
</evidence>
<comment type="caution">
    <text evidence="3">The sequence shown here is derived from an EMBL/GenBank/DDBJ whole genome shotgun (WGS) entry which is preliminary data.</text>
</comment>
<evidence type="ECO:0000313" key="4">
    <source>
        <dbReference type="Proteomes" id="UP000537204"/>
    </source>
</evidence>
<dbReference type="PANTHER" id="PTHR46865">
    <property type="entry name" value="OXIDOREDUCTASE-RELATED"/>
    <property type="match status" value="1"/>
</dbReference>
<protein>
    <submittedName>
        <fullName evidence="3">2-polyprenyl-6-methoxyphenol hydroxylase-like FAD-dependent oxidoreductase</fullName>
    </submittedName>
</protein>
<keyword evidence="1" id="KW-0812">Transmembrane</keyword>
<dbReference type="AlphaFoldDB" id="A0A7W8ZN52"/>
<dbReference type="SUPFAM" id="SSF51905">
    <property type="entry name" value="FAD/NAD(P)-binding domain"/>
    <property type="match status" value="1"/>
</dbReference>
<dbReference type="Proteomes" id="UP000537204">
    <property type="component" value="Unassembled WGS sequence"/>
</dbReference>
<dbReference type="Gene3D" id="3.50.50.60">
    <property type="entry name" value="FAD/NAD(P)-binding domain"/>
    <property type="match status" value="1"/>
</dbReference>
<sequence length="388" mass="43222">MESIKKHILISGAGIAGLSTAYWLIKYGFNVTIAERAEHIRPGGQALDIRGPALQVAAQMGILELIRNNSTKLKGMSVIDATSGEEIFSSTERTMTGGKLDSPDLEILRDDLCRILFQTVNNQAEYIFNDTIISIHQNETGVDVTFLHAAPQHFDLVIGADGLRSNVRRLVFGPDKQFMRYLGNYVATFTMPNFLNLDHWEVFFQHEGIPVAVSIVKEKDSEARTYLGFSADEPLDYDYHDIKTQKALLTERVPNVGNNLPKILEHMQTSSNFYFDSMNQIIMDNWSKDRVVLVGDAGYSVSPATGQGTTIAMVGAYVLAGELSTNKHDLLMGLNNYENELRGYVKTNQELACDSGTDEHQSFGSFTDENSVPDFGLSMIPFKLKTYH</sequence>
<reference evidence="3 4" key="1">
    <citation type="submission" date="2020-08" db="EMBL/GenBank/DDBJ databases">
        <title>Genomic Encyclopedia of Type Strains, Phase IV (KMG-V): Genome sequencing to study the core and pangenomes of soil and plant-associated prokaryotes.</title>
        <authorList>
            <person name="Whitman W."/>
        </authorList>
    </citation>
    <scope>NUCLEOTIDE SEQUENCE [LARGE SCALE GENOMIC DNA]</scope>
    <source>
        <strain evidence="3 4">S3M1</strain>
    </source>
</reference>
<dbReference type="RefSeq" id="WP_183882722.1">
    <property type="nucleotide sequence ID" value="NZ_JACHCE010000004.1"/>
</dbReference>
<dbReference type="Gene3D" id="3.30.9.10">
    <property type="entry name" value="D-Amino Acid Oxidase, subunit A, domain 2"/>
    <property type="match status" value="1"/>
</dbReference>
<dbReference type="InterPro" id="IPR002938">
    <property type="entry name" value="FAD-bd"/>
</dbReference>
<dbReference type="InterPro" id="IPR051704">
    <property type="entry name" value="FAD_aromatic-hydroxylase"/>
</dbReference>
<feature type="domain" description="FAD-binding" evidence="2">
    <location>
        <begin position="8"/>
        <end position="324"/>
    </location>
</feature>
<organism evidence="3 4">
    <name type="scientific">Pedobacter cryoconitis</name>
    <dbReference type="NCBI Taxonomy" id="188932"/>
    <lineage>
        <taxon>Bacteria</taxon>
        <taxon>Pseudomonadati</taxon>
        <taxon>Bacteroidota</taxon>
        <taxon>Sphingobacteriia</taxon>
        <taxon>Sphingobacteriales</taxon>
        <taxon>Sphingobacteriaceae</taxon>
        <taxon>Pedobacter</taxon>
    </lineage>
</organism>
<name>A0A7W8ZN52_9SPHI</name>
<proteinExistence type="predicted"/>